<sequence length="293" mass="32831">MAHRTSDAPTLGGEPPFSSWLAVTPLAFALLPALAGLFFPNGSAFVTDLLLLSLAAVFMHWSIRFPWDWYRSAQAVGLRGVKKESKELRRHELLALTATFVLPAVAAGLLHLVRAQLSRTSTGLVSDYNLCIFVLAAEVRPLRQIARLISRRTLYLQRVASESHDPGDQQHLAALAMRVAELEARPPAHTDAEEMRKRYESRLQALERAVRRYEKRSTTLAMITEQRLNRLDARLQDALSLAAVAARSSNRVCDIILAPVRASWAACTWPLVTILTWYRRATLRKMKPPKAMC</sequence>
<keyword evidence="4" id="KW-1185">Reference proteome</keyword>
<feature type="transmembrane region" description="Helical" evidence="2">
    <location>
        <begin position="93"/>
        <end position="113"/>
    </location>
</feature>
<organism evidence="3 4">
    <name type="scientific">Piedraia hortae CBS 480.64</name>
    <dbReference type="NCBI Taxonomy" id="1314780"/>
    <lineage>
        <taxon>Eukaryota</taxon>
        <taxon>Fungi</taxon>
        <taxon>Dikarya</taxon>
        <taxon>Ascomycota</taxon>
        <taxon>Pezizomycotina</taxon>
        <taxon>Dothideomycetes</taxon>
        <taxon>Dothideomycetidae</taxon>
        <taxon>Capnodiales</taxon>
        <taxon>Piedraiaceae</taxon>
        <taxon>Piedraia</taxon>
    </lineage>
</organism>
<keyword evidence="2" id="KW-1133">Transmembrane helix</keyword>
<dbReference type="EMBL" id="MU006016">
    <property type="protein sequence ID" value="KAF2858168.1"/>
    <property type="molecule type" value="Genomic_DNA"/>
</dbReference>
<proteinExistence type="predicted"/>
<evidence type="ECO:0000313" key="4">
    <source>
        <dbReference type="Proteomes" id="UP000799421"/>
    </source>
</evidence>
<dbReference type="Proteomes" id="UP000799421">
    <property type="component" value="Unassembled WGS sequence"/>
</dbReference>
<feature type="transmembrane region" description="Helical" evidence="2">
    <location>
        <begin position="20"/>
        <end position="39"/>
    </location>
</feature>
<evidence type="ECO:0000256" key="2">
    <source>
        <dbReference type="SAM" id="Phobius"/>
    </source>
</evidence>
<keyword evidence="2" id="KW-0472">Membrane</keyword>
<dbReference type="PANTHER" id="PTHR42032">
    <property type="entry name" value="YALI0E30679P"/>
    <property type="match status" value="1"/>
</dbReference>
<dbReference type="AlphaFoldDB" id="A0A6A7BUJ6"/>
<accession>A0A6A7BUJ6</accession>
<evidence type="ECO:0000313" key="3">
    <source>
        <dbReference type="EMBL" id="KAF2858168.1"/>
    </source>
</evidence>
<reference evidence="3" key="1">
    <citation type="journal article" date="2020" name="Stud. Mycol.">
        <title>101 Dothideomycetes genomes: a test case for predicting lifestyles and emergence of pathogens.</title>
        <authorList>
            <person name="Haridas S."/>
            <person name="Albert R."/>
            <person name="Binder M."/>
            <person name="Bloem J."/>
            <person name="Labutti K."/>
            <person name="Salamov A."/>
            <person name="Andreopoulos B."/>
            <person name="Baker S."/>
            <person name="Barry K."/>
            <person name="Bills G."/>
            <person name="Bluhm B."/>
            <person name="Cannon C."/>
            <person name="Castanera R."/>
            <person name="Culley D."/>
            <person name="Daum C."/>
            <person name="Ezra D."/>
            <person name="Gonzalez J."/>
            <person name="Henrissat B."/>
            <person name="Kuo A."/>
            <person name="Liang C."/>
            <person name="Lipzen A."/>
            <person name="Lutzoni F."/>
            <person name="Magnuson J."/>
            <person name="Mondo S."/>
            <person name="Nolan M."/>
            <person name="Ohm R."/>
            <person name="Pangilinan J."/>
            <person name="Park H.-J."/>
            <person name="Ramirez L."/>
            <person name="Alfaro M."/>
            <person name="Sun H."/>
            <person name="Tritt A."/>
            <person name="Yoshinaga Y."/>
            <person name="Zwiers L.-H."/>
            <person name="Turgeon B."/>
            <person name="Goodwin S."/>
            <person name="Spatafora J."/>
            <person name="Crous P."/>
            <person name="Grigoriev I."/>
        </authorList>
    </citation>
    <scope>NUCLEOTIDE SEQUENCE</scope>
    <source>
        <strain evidence="3">CBS 480.64</strain>
    </source>
</reference>
<feature type="coiled-coil region" evidence="1">
    <location>
        <begin position="189"/>
        <end position="216"/>
    </location>
</feature>
<dbReference type="OrthoDB" id="5422510at2759"/>
<dbReference type="PANTHER" id="PTHR42032:SF1">
    <property type="entry name" value="YALI0E30679P"/>
    <property type="match status" value="1"/>
</dbReference>
<keyword evidence="2" id="KW-0812">Transmembrane</keyword>
<evidence type="ECO:0000256" key="1">
    <source>
        <dbReference type="SAM" id="Coils"/>
    </source>
</evidence>
<gene>
    <name evidence="3" type="ORF">K470DRAFT_260094</name>
</gene>
<feature type="transmembrane region" description="Helical" evidence="2">
    <location>
        <begin position="45"/>
        <end position="63"/>
    </location>
</feature>
<name>A0A6A7BUJ6_9PEZI</name>
<keyword evidence="1" id="KW-0175">Coiled coil</keyword>
<protein>
    <submittedName>
        <fullName evidence="3">Uncharacterized protein</fullName>
    </submittedName>
</protein>